<dbReference type="EMBL" id="QCYY01002170">
    <property type="protein sequence ID" value="ROT72346.1"/>
    <property type="molecule type" value="Genomic_DNA"/>
</dbReference>
<protein>
    <recommendedName>
        <fullName evidence="1">NACHT domain-containing protein</fullName>
    </recommendedName>
</protein>
<sequence>MVDTGIDIQDTGGAKREAVREAVNTVAEAVTEAVTEVVKTVMTVSDIKSIDCDRASLTQEAIKDAMNTAAAPAFPAPLMRESCRQDEDLEGECTEVPPEKGQLLSESAADFIDRIKNYMKEQQSDETPNATTVAAEDADDGSALMRLVKIVVEEAAAVLRTVLSWVVPDKMPLQRYDQYLLRDKKMSRASFRSVFNKSHQERLQIDPPGATFDLFLLCLLLEHGTDKLAPSGDEFWVEPGNHLEYQLTALKEFRASVFQGGFVTQKNLTEKAKSAEEILTKILKGAGSISDVEHKVITQKIQEMTENIARAKSDAHVQWSVSSYGEAILSEEKAQLLVFMGSPQLRRSYDNLTCQGLVPVKNINQHLLLEAIFMEVDIAEVTIDGNSKKVDYDDLFNIHSTQQHGTDRPASSQAVLLEGPSGFGKTTLSKKLMLDWSKKANVPRGLDNFALLIHVDCRNPHIKSFSELLKSLMPGARKMFTDDDVVQCLRDIKTLVLVDSLDDLNMSSLQIVREVITAAKSMRNMTVWVLSSPEAAEDFHKTVLSDLSASRLSIMGVPKDRRGELAVRLYKELVQHDCDSQESGGLEAFINATPRLLEEYWRCPLNLVLAASLWVASPESVKSLRSAIDLLVQTDKLCQRDLLEILKETPSTRHFGVSELEDKMKVVFFWLCNEALFAIKRNGRSLAEESVKRLEHACHSVALPSGVVISNFLTKETFLTASGEQSVYSFTHKRLQEFYAAVAILNRLSEKENDVDLTKVLFDLQTVLSSHNISTVRAQEVLRHAHSVLSETSENRKKGLFGKINTVFSSPRETAIVTILREGSHHPPTLPIWRFQNVFAILLSFVSLLGEDIRQDTARELVLLLERTGLRDKESWLDVLMNAGCDPHVAREMARCIPDVLDLDGKITVRDSRVPAYAVLLKYARPSRVKVNISSDPEVIPSCLDLLMSLSQHPCEVQLLLKHDFLHPKVISNVYNVTLHHVFQW</sequence>
<reference evidence="2 3" key="1">
    <citation type="submission" date="2018-04" db="EMBL/GenBank/DDBJ databases">
        <authorList>
            <person name="Zhang X."/>
            <person name="Yuan J."/>
            <person name="Li F."/>
            <person name="Xiang J."/>
        </authorList>
    </citation>
    <scope>NUCLEOTIDE SEQUENCE [LARGE SCALE GENOMIC DNA]</scope>
    <source>
        <tissue evidence="2">Muscle</tissue>
    </source>
</reference>
<keyword evidence="3" id="KW-1185">Reference proteome</keyword>
<organism evidence="2 3">
    <name type="scientific">Penaeus vannamei</name>
    <name type="common">Whiteleg shrimp</name>
    <name type="synonym">Litopenaeus vannamei</name>
    <dbReference type="NCBI Taxonomy" id="6689"/>
    <lineage>
        <taxon>Eukaryota</taxon>
        <taxon>Metazoa</taxon>
        <taxon>Ecdysozoa</taxon>
        <taxon>Arthropoda</taxon>
        <taxon>Crustacea</taxon>
        <taxon>Multicrustacea</taxon>
        <taxon>Malacostraca</taxon>
        <taxon>Eumalacostraca</taxon>
        <taxon>Eucarida</taxon>
        <taxon>Decapoda</taxon>
        <taxon>Dendrobranchiata</taxon>
        <taxon>Penaeoidea</taxon>
        <taxon>Penaeidae</taxon>
        <taxon>Penaeus</taxon>
    </lineage>
</organism>
<accession>A0A3R7MBP4</accession>
<dbReference type="PANTHER" id="PTHR46844">
    <property type="entry name" value="SLR5058 PROTEIN"/>
    <property type="match status" value="1"/>
</dbReference>
<evidence type="ECO:0000313" key="2">
    <source>
        <dbReference type="EMBL" id="ROT72346.1"/>
    </source>
</evidence>
<dbReference type="InterPro" id="IPR027417">
    <property type="entry name" value="P-loop_NTPase"/>
</dbReference>
<evidence type="ECO:0000259" key="1">
    <source>
        <dbReference type="Pfam" id="PF05729"/>
    </source>
</evidence>
<dbReference type="OrthoDB" id="6350458at2759"/>
<dbReference type="Gene3D" id="3.40.50.300">
    <property type="entry name" value="P-loop containing nucleotide triphosphate hydrolases"/>
    <property type="match status" value="1"/>
</dbReference>
<feature type="domain" description="NACHT" evidence="1">
    <location>
        <begin position="414"/>
        <end position="568"/>
    </location>
</feature>
<name>A0A3R7MBP4_PENVA</name>
<dbReference type="SUPFAM" id="SSF52540">
    <property type="entry name" value="P-loop containing nucleoside triphosphate hydrolases"/>
    <property type="match status" value="1"/>
</dbReference>
<evidence type="ECO:0000313" key="3">
    <source>
        <dbReference type="Proteomes" id="UP000283509"/>
    </source>
</evidence>
<gene>
    <name evidence="2" type="ORF">C7M84_009256</name>
</gene>
<comment type="caution">
    <text evidence="2">The sequence shown here is derived from an EMBL/GenBank/DDBJ whole genome shotgun (WGS) entry which is preliminary data.</text>
</comment>
<dbReference type="Pfam" id="PF05729">
    <property type="entry name" value="NACHT"/>
    <property type="match status" value="1"/>
</dbReference>
<dbReference type="Proteomes" id="UP000283509">
    <property type="component" value="Unassembled WGS sequence"/>
</dbReference>
<dbReference type="PANTHER" id="PTHR46844:SF1">
    <property type="entry name" value="SLR5058 PROTEIN"/>
    <property type="match status" value="1"/>
</dbReference>
<dbReference type="AlphaFoldDB" id="A0A3R7MBP4"/>
<proteinExistence type="predicted"/>
<reference evidence="2 3" key="2">
    <citation type="submission" date="2019-01" db="EMBL/GenBank/DDBJ databases">
        <title>The decoding of complex shrimp genome reveals the adaptation for benthos swimmer, frequently molting mechanism and breeding impact on genome.</title>
        <authorList>
            <person name="Sun Y."/>
            <person name="Gao Y."/>
            <person name="Yu Y."/>
        </authorList>
    </citation>
    <scope>NUCLEOTIDE SEQUENCE [LARGE SCALE GENOMIC DNA]</scope>
    <source>
        <tissue evidence="2">Muscle</tissue>
    </source>
</reference>
<dbReference type="InterPro" id="IPR007111">
    <property type="entry name" value="NACHT_NTPase"/>
</dbReference>